<dbReference type="EMBL" id="LXQD01000023">
    <property type="protein sequence ID" value="RCJ41323.1"/>
    <property type="molecule type" value="Genomic_DNA"/>
</dbReference>
<dbReference type="PANTHER" id="PTHR46844">
    <property type="entry name" value="SLR5058 PROTEIN"/>
    <property type="match status" value="1"/>
</dbReference>
<sequence>MTSTEGIALQVDDVYVPLGLIERKKPSKPQGDISPEQGSELYKETEITKTFEHDAFLEEVLKQKNTPKSQGKRIAIIGEPGAGKTTLLQQIADWVSREIDQSIVIWVSLADLQGKELKSYLFDSWLTQVAEKTGKAQATEQLKDDFVALFNQNKVWLLLDGLDEMSASSGNPLTEIARQLREARLISQARIVLTCRINLWDGSSNALDDFDTYRTLNFSYPQQVERFIHKWFAAIPKTGNQLCTALKESGKERIQDLVKNPLRLTLLCLNWQSGDGKLPDTQARLYQQFVDDFYQWKKEEFAITSNQRQQLNVKLGELAKEAIDKEATRFRLGEDFVSQFLGNADDENSLLKLSLNRGWLNCIGIDTNRKPVYAFFHASFQEYFAATAIDDWHFFLNHVPKNPSQGTYRIFEPQWKQTILYWLGRPEKNLKQQKQQFIDALVNFKDGCGKWDKKYFPKGFYEYRTYFLAATGIAEFRDYSRADEIVAQIIKWYFTNSFILPTLIKEEAWSALQQTDRPKAIAALVQLLEPKDVPQFLTKAIAALVELRQSTDVPLLKKAIPALIQLLKSQDVDSDTRMLVAESLGKINPGNEKAITTLVQLLQSQDVYKTTRLFAAAKLVQIDPSNENAIVTLVEFAKTGGIPDYHNSEILREMKPNSEKALAALLPLLQSKDVNYRIRLLSAESLDNIDTGNKKAIPFLLQLLQSQVEQDYTYWQAAKNLLRIDPGNKKAITTLFHLLLSDYVHLEAAELLSEIHPDKEYVISALLQFLQSQDEDDYSRTLAAGSLGKIDPGNKIAIATLVQLLNHEENYIHLGAASNLRKIATGNEFAITTLEQVLQSQDLNIWTRWLTARALGQIDLGNENAIATLLQLLKFQEFNDYDRWQVAESLVEIDPGNESAIATLLQLLKSQDESYNISMKAADSLCQFCTSNEFVIAGLVQLLQSLNVYECEYPLWTVIESLGKIDPGNENAIMALLQLLQSKDVYGYVHWVAALELEKIGTGNENAINALLQMLQSTDVIGYTRACVKFTLEKILQDNKHCFAVAKALSNDWRYGKYYSIALKCAQNMPYPDFYQAWHQHNVATRAMQSFAKILFIRII</sequence>
<dbReference type="Gene3D" id="1.25.10.10">
    <property type="entry name" value="Leucine-rich Repeat Variant"/>
    <property type="match status" value="4"/>
</dbReference>
<evidence type="ECO:0000256" key="2">
    <source>
        <dbReference type="ARBA" id="ARBA00022549"/>
    </source>
</evidence>
<evidence type="ECO:0000313" key="7">
    <source>
        <dbReference type="Proteomes" id="UP000252107"/>
    </source>
</evidence>
<dbReference type="InterPro" id="IPR011989">
    <property type="entry name" value="ARM-like"/>
</dbReference>
<keyword evidence="2" id="KW-0042">Antenna complex</keyword>
<dbReference type="Pfam" id="PF13646">
    <property type="entry name" value="HEAT_2"/>
    <property type="match status" value="1"/>
</dbReference>
<dbReference type="SMART" id="SM00567">
    <property type="entry name" value="EZ_HEAT"/>
    <property type="match status" value="9"/>
</dbReference>
<dbReference type="AlphaFoldDB" id="A0A367S039"/>
<dbReference type="Pfam" id="PF22730">
    <property type="entry name" value="NCC-H"/>
    <property type="match status" value="1"/>
</dbReference>
<dbReference type="SUPFAM" id="SSF48371">
    <property type="entry name" value="ARM repeat"/>
    <property type="match status" value="1"/>
</dbReference>
<evidence type="ECO:0000256" key="3">
    <source>
        <dbReference type="ARBA" id="ARBA00022738"/>
    </source>
</evidence>
<evidence type="ECO:0000256" key="1">
    <source>
        <dbReference type="ARBA" id="ARBA00009299"/>
    </source>
</evidence>
<evidence type="ECO:0000256" key="4">
    <source>
        <dbReference type="ARBA" id="ARBA00023239"/>
    </source>
</evidence>
<accession>A0A367S039</accession>
<protein>
    <submittedName>
        <fullName evidence="6">Signal transduction protein</fullName>
    </submittedName>
</protein>
<dbReference type="PANTHER" id="PTHR46844:SF1">
    <property type="entry name" value="SLR5058 PROTEIN"/>
    <property type="match status" value="1"/>
</dbReference>
<dbReference type="InterPro" id="IPR003593">
    <property type="entry name" value="AAA+_ATPase"/>
</dbReference>
<dbReference type="InterPro" id="IPR027417">
    <property type="entry name" value="P-loop_NTPase"/>
</dbReference>
<keyword evidence="7" id="KW-1185">Reference proteome</keyword>
<gene>
    <name evidence="6" type="ORF">A6770_08985</name>
</gene>
<dbReference type="GO" id="GO:0016829">
    <property type="term" value="F:lyase activity"/>
    <property type="evidence" value="ECO:0007669"/>
    <property type="project" value="UniProtKB-KW"/>
</dbReference>
<comment type="similarity">
    <text evidence="1">Belongs to the CpcE/RpcE/PecE family.</text>
</comment>
<dbReference type="Pfam" id="PF05729">
    <property type="entry name" value="NACHT"/>
    <property type="match status" value="1"/>
</dbReference>
<dbReference type="GO" id="GO:0030089">
    <property type="term" value="C:phycobilisome"/>
    <property type="evidence" value="ECO:0007669"/>
    <property type="project" value="UniProtKB-KW"/>
</dbReference>
<dbReference type="PROSITE" id="PS50837">
    <property type="entry name" value="NACHT"/>
    <property type="match status" value="1"/>
</dbReference>
<organism evidence="6 7">
    <name type="scientific">Nostoc minutum NIES-26</name>
    <dbReference type="NCBI Taxonomy" id="1844469"/>
    <lineage>
        <taxon>Bacteria</taxon>
        <taxon>Bacillati</taxon>
        <taxon>Cyanobacteriota</taxon>
        <taxon>Cyanophyceae</taxon>
        <taxon>Nostocales</taxon>
        <taxon>Nostocaceae</taxon>
        <taxon>Nostoc</taxon>
    </lineage>
</organism>
<evidence type="ECO:0000313" key="6">
    <source>
        <dbReference type="EMBL" id="RCJ41323.1"/>
    </source>
</evidence>
<evidence type="ECO:0000259" key="5">
    <source>
        <dbReference type="PROSITE" id="PS50837"/>
    </source>
</evidence>
<keyword evidence="3" id="KW-0605">Phycobilisome</keyword>
<keyword evidence="4" id="KW-0456">Lyase</keyword>
<reference evidence="6" key="1">
    <citation type="submission" date="2016-04" db="EMBL/GenBank/DDBJ databases">
        <authorList>
            <person name="Tabuchi Yagui T.R."/>
        </authorList>
    </citation>
    <scope>NUCLEOTIDE SEQUENCE [LARGE SCALE GENOMIC DNA]</scope>
    <source>
        <strain evidence="6">NIES-26</strain>
    </source>
</reference>
<name>A0A367S039_9NOSO</name>
<dbReference type="InterPro" id="IPR054570">
    <property type="entry name" value="NCC-H_dom"/>
</dbReference>
<dbReference type="Gene3D" id="3.40.50.300">
    <property type="entry name" value="P-loop containing nucleotide triphosphate hydrolases"/>
    <property type="match status" value="1"/>
</dbReference>
<dbReference type="InterPro" id="IPR016024">
    <property type="entry name" value="ARM-type_fold"/>
</dbReference>
<proteinExistence type="inferred from homology"/>
<dbReference type="InterPro" id="IPR007111">
    <property type="entry name" value="NACHT_NTPase"/>
</dbReference>
<dbReference type="SMART" id="SM00382">
    <property type="entry name" value="AAA"/>
    <property type="match status" value="1"/>
</dbReference>
<dbReference type="SUPFAM" id="SSF52540">
    <property type="entry name" value="P-loop containing nucleoside triphosphate hydrolases"/>
    <property type="match status" value="2"/>
</dbReference>
<feature type="domain" description="NACHT" evidence="5">
    <location>
        <begin position="72"/>
        <end position="196"/>
    </location>
</feature>
<comment type="caution">
    <text evidence="6">The sequence shown here is derived from an EMBL/GenBank/DDBJ whole genome shotgun (WGS) entry which is preliminary data.</text>
</comment>
<dbReference type="Proteomes" id="UP000252107">
    <property type="component" value="Unassembled WGS sequence"/>
</dbReference>
<dbReference type="InterPro" id="IPR004155">
    <property type="entry name" value="PBS_lyase_HEAT"/>
</dbReference>